<dbReference type="GO" id="GO:0016757">
    <property type="term" value="F:glycosyltransferase activity"/>
    <property type="evidence" value="ECO:0007669"/>
    <property type="project" value="UniProtKB-KW"/>
</dbReference>
<keyword evidence="3 9" id="KW-0808">Transferase</keyword>
<comment type="caution">
    <text evidence="9">The sequence shown here is derived from an EMBL/GenBank/DDBJ whole genome shotgun (WGS) entry which is preliminary data.</text>
</comment>
<evidence type="ECO:0000256" key="1">
    <source>
        <dbReference type="ARBA" id="ARBA00004141"/>
    </source>
</evidence>
<evidence type="ECO:0000313" key="9">
    <source>
        <dbReference type="EMBL" id="OYX56994.1"/>
    </source>
</evidence>
<evidence type="ECO:0000256" key="2">
    <source>
        <dbReference type="ARBA" id="ARBA00022676"/>
    </source>
</evidence>
<evidence type="ECO:0000256" key="4">
    <source>
        <dbReference type="ARBA" id="ARBA00022692"/>
    </source>
</evidence>
<feature type="transmembrane region" description="Helical" evidence="7">
    <location>
        <begin position="365"/>
        <end position="381"/>
    </location>
</feature>
<feature type="transmembrane region" description="Helical" evidence="7">
    <location>
        <begin position="34"/>
        <end position="55"/>
    </location>
</feature>
<dbReference type="AlphaFoldDB" id="A0A258HK84"/>
<reference evidence="9 10" key="1">
    <citation type="submission" date="2017-03" db="EMBL/GenBank/DDBJ databases">
        <title>Lifting the veil on microbial sulfur biogeochemistry in mining wastewaters.</title>
        <authorList>
            <person name="Kantor R.S."/>
            <person name="Colenbrander Nelson T."/>
            <person name="Marshall S."/>
            <person name="Bennett D."/>
            <person name="Apte S."/>
            <person name="Camacho D."/>
            <person name="Thomas B.C."/>
            <person name="Warren L.A."/>
            <person name="Banfield J.F."/>
        </authorList>
    </citation>
    <scope>NUCLEOTIDE SEQUENCE [LARGE SCALE GENOMIC DNA]</scope>
    <source>
        <strain evidence="9">32-68-21</strain>
    </source>
</reference>
<dbReference type="InterPro" id="IPR029044">
    <property type="entry name" value="Nucleotide-diphossugar_trans"/>
</dbReference>
<dbReference type="SUPFAM" id="SSF53448">
    <property type="entry name" value="Nucleotide-diphospho-sugar transferases"/>
    <property type="match status" value="1"/>
</dbReference>
<dbReference type="InterPro" id="IPR050321">
    <property type="entry name" value="Glycosyltr_2/OpgH_subfam"/>
</dbReference>
<dbReference type="InterPro" id="IPR001173">
    <property type="entry name" value="Glyco_trans_2-like"/>
</dbReference>
<gene>
    <name evidence="9" type="ORF">B7Y86_09630</name>
</gene>
<organism evidence="9 10">
    <name type="scientific">Brevundimonas subvibrioides</name>
    <dbReference type="NCBI Taxonomy" id="74313"/>
    <lineage>
        <taxon>Bacteria</taxon>
        <taxon>Pseudomonadati</taxon>
        <taxon>Pseudomonadota</taxon>
        <taxon>Alphaproteobacteria</taxon>
        <taxon>Caulobacterales</taxon>
        <taxon>Caulobacteraceae</taxon>
        <taxon>Brevundimonas</taxon>
    </lineage>
</organism>
<keyword evidence="6 7" id="KW-0472">Membrane</keyword>
<dbReference type="GO" id="GO:0016020">
    <property type="term" value="C:membrane"/>
    <property type="evidence" value="ECO:0007669"/>
    <property type="project" value="UniProtKB-SubCell"/>
</dbReference>
<dbReference type="PANTHER" id="PTHR43867">
    <property type="entry name" value="CELLULOSE SYNTHASE CATALYTIC SUBUNIT A [UDP-FORMING]"/>
    <property type="match status" value="1"/>
</dbReference>
<evidence type="ECO:0000256" key="5">
    <source>
        <dbReference type="ARBA" id="ARBA00022989"/>
    </source>
</evidence>
<accession>A0A258HK84</accession>
<dbReference type="EMBL" id="NCEQ01000007">
    <property type="protein sequence ID" value="OYX56994.1"/>
    <property type="molecule type" value="Genomic_DNA"/>
</dbReference>
<keyword evidence="5 7" id="KW-1133">Transmembrane helix</keyword>
<name>A0A258HK84_9CAUL</name>
<evidence type="ECO:0000256" key="6">
    <source>
        <dbReference type="ARBA" id="ARBA00023136"/>
    </source>
</evidence>
<feature type="transmembrane region" description="Helical" evidence="7">
    <location>
        <begin position="401"/>
        <end position="419"/>
    </location>
</feature>
<dbReference type="Pfam" id="PF13632">
    <property type="entry name" value="Glyco_trans_2_3"/>
    <property type="match status" value="1"/>
</dbReference>
<evidence type="ECO:0000256" key="7">
    <source>
        <dbReference type="SAM" id="Phobius"/>
    </source>
</evidence>
<dbReference type="PANTHER" id="PTHR43867:SF2">
    <property type="entry name" value="CELLULOSE SYNTHASE CATALYTIC SUBUNIT A [UDP-FORMING]"/>
    <property type="match status" value="1"/>
</dbReference>
<keyword evidence="4 7" id="KW-0812">Transmembrane</keyword>
<proteinExistence type="predicted"/>
<sequence length="451" mass="48597">MRSFGLGQSIAVAMAVGGLGWGLAANGAVTAMVLILLAQIIFLVAAAWRVLLILVSLRLAPDSESAPELPRYTVLAALLDEAEILPQLVERLDAIDYPRNRLEGFLLLEAHDHPTLDAAARCRLPAWLKVFVVPPGGPRTKPAALNAGLAVASGALLTVYDAEDDPDPQQLREAVARFAADPTGRLATLQAPLRIRLPAGSERSFIGRQFAVEYAALFEVTLPAMARLGFPFPLGGTSNHFSVRALRAVGGWDAHNVTEDADLGFRLWRSGYRLGTLRRPTYETPPCEMIDWLPQRTRWLKGFMQTWGVHTRSPAGLGWRGCLSLTMTLGLSLLAAVAHAPSLAWLIATIAISTVAGLPPEAPRFALAVLVVGMASAWLNGKIGTRRAGVPYTAADMIIAPAYWSLLTLAFGHAVWRLAAQPFAWDKTRHRRDPALTIAAQAEVDAGREAA</sequence>
<protein>
    <submittedName>
        <fullName evidence="9">Glycosyltransferase</fullName>
    </submittedName>
</protein>
<evidence type="ECO:0000256" key="3">
    <source>
        <dbReference type="ARBA" id="ARBA00022679"/>
    </source>
</evidence>
<keyword evidence="2" id="KW-0328">Glycosyltransferase</keyword>
<feature type="domain" description="Glycosyltransferase 2-like" evidence="8">
    <location>
        <begin position="158"/>
        <end position="347"/>
    </location>
</feature>
<evidence type="ECO:0000313" key="10">
    <source>
        <dbReference type="Proteomes" id="UP000216147"/>
    </source>
</evidence>
<dbReference type="Gene3D" id="3.90.550.10">
    <property type="entry name" value="Spore Coat Polysaccharide Biosynthesis Protein SpsA, Chain A"/>
    <property type="match status" value="1"/>
</dbReference>
<comment type="subcellular location">
    <subcellularLocation>
        <location evidence="1">Membrane</location>
        <topology evidence="1">Multi-pass membrane protein</topology>
    </subcellularLocation>
</comment>
<dbReference type="Proteomes" id="UP000216147">
    <property type="component" value="Unassembled WGS sequence"/>
</dbReference>
<evidence type="ECO:0000259" key="8">
    <source>
        <dbReference type="Pfam" id="PF13632"/>
    </source>
</evidence>